<organism evidence="2">
    <name type="scientific">Oppiella nova</name>
    <dbReference type="NCBI Taxonomy" id="334625"/>
    <lineage>
        <taxon>Eukaryota</taxon>
        <taxon>Metazoa</taxon>
        <taxon>Ecdysozoa</taxon>
        <taxon>Arthropoda</taxon>
        <taxon>Chelicerata</taxon>
        <taxon>Arachnida</taxon>
        <taxon>Acari</taxon>
        <taxon>Acariformes</taxon>
        <taxon>Sarcoptiformes</taxon>
        <taxon>Oribatida</taxon>
        <taxon>Brachypylina</taxon>
        <taxon>Oppioidea</taxon>
        <taxon>Oppiidae</taxon>
        <taxon>Oppiella</taxon>
    </lineage>
</organism>
<dbReference type="EMBL" id="CAJPVJ010004444">
    <property type="protein sequence ID" value="CAG2168614.1"/>
    <property type="molecule type" value="Genomic_DNA"/>
</dbReference>
<dbReference type="InterPro" id="IPR054518">
    <property type="entry name" value="ABHD16_N"/>
</dbReference>
<dbReference type="EMBL" id="OC919269">
    <property type="protein sequence ID" value="CAD7651019.1"/>
    <property type="molecule type" value="Genomic_DNA"/>
</dbReference>
<accession>A0A7R9M2E6</accession>
<evidence type="ECO:0000313" key="2">
    <source>
        <dbReference type="EMBL" id="CAD7651019.1"/>
    </source>
</evidence>
<dbReference type="AlphaFoldDB" id="A0A7R9M2E6"/>
<sequence length="40" mass="4850">MALSEFWQHLTGPRLYRIFRFRDAPGRKYEANSVEIYSDK</sequence>
<gene>
    <name evidence="2" type="ORF">ONB1V03_LOCUS8101</name>
</gene>
<reference evidence="2" key="1">
    <citation type="submission" date="2020-11" db="EMBL/GenBank/DDBJ databases">
        <authorList>
            <person name="Tran Van P."/>
        </authorList>
    </citation>
    <scope>NUCLEOTIDE SEQUENCE</scope>
</reference>
<feature type="non-terminal residue" evidence="2">
    <location>
        <position position="1"/>
    </location>
</feature>
<feature type="domain" description="Phosphatidylserine Lipase ABHD16 N-terminal" evidence="1">
    <location>
        <begin position="5"/>
        <end position="40"/>
    </location>
</feature>
<dbReference type="Pfam" id="PF22990">
    <property type="entry name" value="ABHD16_N"/>
    <property type="match status" value="1"/>
</dbReference>
<name>A0A7R9M2E6_9ACAR</name>
<keyword evidence="3" id="KW-1185">Reference proteome</keyword>
<protein>
    <recommendedName>
        <fullName evidence="1">Phosphatidylserine Lipase ABHD16 N-terminal domain-containing protein</fullName>
    </recommendedName>
</protein>
<evidence type="ECO:0000259" key="1">
    <source>
        <dbReference type="Pfam" id="PF22990"/>
    </source>
</evidence>
<evidence type="ECO:0000313" key="3">
    <source>
        <dbReference type="Proteomes" id="UP000728032"/>
    </source>
</evidence>
<proteinExistence type="predicted"/>
<dbReference type="Proteomes" id="UP000728032">
    <property type="component" value="Unassembled WGS sequence"/>
</dbReference>